<dbReference type="AlphaFoldDB" id="A0A814MN59"/>
<comment type="caution">
    <text evidence="1">The sequence shown here is derived from an EMBL/GenBank/DDBJ whole genome shotgun (WGS) entry which is preliminary data.</text>
</comment>
<name>A0A814MN59_9BILA</name>
<sequence length="234" mass="27873">MLTISQLKEFQSMELIKVKREIYIEMEEFLEYQRRVLEQFKETQKIKLESLQLRFEKELRSLNQSKQCVEDNNFSLDNREKPLKANEREIVNVNKTKKKEINESTKQIESVMCSSKLPENPESDRICQSFTLNDKKRRVSLDKNDEIDQANKKQKVDNAWIQQVNMMRLNHLRVKKDLSKKLKISNRMHENKESTAKDEKLFSKSVFCSKENKIIVKEIKICNKGQMIQISNKI</sequence>
<evidence type="ECO:0000313" key="1">
    <source>
        <dbReference type="EMBL" id="CAF1081474.1"/>
    </source>
</evidence>
<gene>
    <name evidence="1" type="ORF">OXX778_LOCUS20213</name>
</gene>
<protein>
    <submittedName>
        <fullName evidence="1">Uncharacterized protein</fullName>
    </submittedName>
</protein>
<dbReference type="EMBL" id="CAJNOC010006597">
    <property type="protein sequence ID" value="CAF1081474.1"/>
    <property type="molecule type" value="Genomic_DNA"/>
</dbReference>
<evidence type="ECO:0000313" key="2">
    <source>
        <dbReference type="Proteomes" id="UP000663879"/>
    </source>
</evidence>
<dbReference type="Proteomes" id="UP000663879">
    <property type="component" value="Unassembled WGS sequence"/>
</dbReference>
<keyword evidence="2" id="KW-1185">Reference proteome</keyword>
<reference evidence="1" key="1">
    <citation type="submission" date="2021-02" db="EMBL/GenBank/DDBJ databases">
        <authorList>
            <person name="Nowell W R."/>
        </authorList>
    </citation>
    <scope>NUCLEOTIDE SEQUENCE</scope>
    <source>
        <strain evidence="1">Ploen Becks lab</strain>
    </source>
</reference>
<proteinExistence type="predicted"/>
<accession>A0A814MN59</accession>
<organism evidence="1 2">
    <name type="scientific">Brachionus calyciflorus</name>
    <dbReference type="NCBI Taxonomy" id="104777"/>
    <lineage>
        <taxon>Eukaryota</taxon>
        <taxon>Metazoa</taxon>
        <taxon>Spiralia</taxon>
        <taxon>Gnathifera</taxon>
        <taxon>Rotifera</taxon>
        <taxon>Eurotatoria</taxon>
        <taxon>Monogononta</taxon>
        <taxon>Pseudotrocha</taxon>
        <taxon>Ploima</taxon>
        <taxon>Brachionidae</taxon>
        <taxon>Brachionus</taxon>
    </lineage>
</organism>